<sequence>MSKQILFSEEARRALQKGVNILADSVRVTLGPKGRNVILDKDFGSPIITNDGVTIAKEIDLKGKFENMGAQIVKEVATKTNDIAGDGTTTATLLAQTMINEGLKNIAAGANPMEIQRGIEKAIKEVVRSLKSASRQITGKEEIAQVASISANDKEIGDLISEVMDVVGKDGVITVEESQTLGLEKEVVEGMQFDQGYISPYMMTDANRQEAVIENPHILITDKKISAVVDILPLLESMTQSGKKDLLIVADEIDGEALATLVVNKLRGILNVVAVKTPGFGDSRKEMLEDIAVVVGGQVVSEETGIDFKNVTIDMMGRARKVVVDKDHTTIIEGKGKDATIKARIAQIKAQVSKADSDFDKEKFQERLAKLSGGVGVIKVGAATEIEQKEKQHRVEDAVSATRAAIEEGIVAGGGVALVDCIKCLVDFELTGDEQIGVNIVRKSLEQPIRQIAENAGQNGGVVIQEIRKMEPGIGYNVATNKYENMIEKGIIDPLKVTRAALQNASSVAALLLTTEVAVADLPEKKGSNESEMSAPDMSGMGI</sequence>
<keyword evidence="4 6" id="KW-0143">Chaperone</keyword>
<comment type="caution">
    <text evidence="10">The sequence shown here is derived from an EMBL/GenBank/DDBJ whole genome shotgun (WGS) entry which is preliminary data.</text>
</comment>
<dbReference type="NCBIfam" id="NF009489">
    <property type="entry name" value="PRK12851.1"/>
    <property type="match status" value="1"/>
</dbReference>
<dbReference type="InterPro" id="IPR027409">
    <property type="entry name" value="GroEL-like_apical_dom_sf"/>
</dbReference>
<comment type="function">
    <text evidence="6 8">Together with its co-chaperonin GroES, plays an essential role in assisting protein folding. The GroEL-GroES system forms a nano-cage that allows encapsulation of the non-native substrate proteins and provides a physical environment optimized to promote and accelerate protein folding.</text>
</comment>
<gene>
    <name evidence="6" type="primary">groEL</name>
    <name evidence="6" type="synonym">groL</name>
    <name evidence="10" type="ORF">CEN89_545</name>
</gene>
<keyword evidence="6" id="KW-0963">Cytoplasm</keyword>
<dbReference type="GO" id="GO:0005524">
    <property type="term" value="F:ATP binding"/>
    <property type="evidence" value="ECO:0007669"/>
    <property type="project" value="UniProtKB-UniRule"/>
</dbReference>
<evidence type="ECO:0000313" key="10">
    <source>
        <dbReference type="EMBL" id="TSC92677.1"/>
    </source>
</evidence>
<evidence type="ECO:0000256" key="7">
    <source>
        <dbReference type="RuleBase" id="RU000418"/>
    </source>
</evidence>
<dbReference type="GO" id="GO:0140662">
    <property type="term" value="F:ATP-dependent protein folding chaperone"/>
    <property type="evidence" value="ECO:0007669"/>
    <property type="project" value="InterPro"/>
</dbReference>
<dbReference type="HAMAP" id="MF_00600">
    <property type="entry name" value="CH60"/>
    <property type="match status" value="1"/>
</dbReference>
<feature type="binding site" evidence="6">
    <location>
        <begin position="477"/>
        <end position="479"/>
    </location>
    <ligand>
        <name>ATP</name>
        <dbReference type="ChEBI" id="CHEBI:30616"/>
    </ligand>
</feature>
<dbReference type="EMBL" id="VMGK01000017">
    <property type="protein sequence ID" value="TSC92677.1"/>
    <property type="molecule type" value="Genomic_DNA"/>
</dbReference>
<dbReference type="SUPFAM" id="SSF54849">
    <property type="entry name" value="GroEL-intermediate domain like"/>
    <property type="match status" value="1"/>
</dbReference>
<dbReference type="NCBIfam" id="NF009488">
    <property type="entry name" value="PRK12850.1"/>
    <property type="match status" value="1"/>
</dbReference>
<dbReference type="PANTHER" id="PTHR45633">
    <property type="entry name" value="60 KDA HEAT SHOCK PROTEIN, MITOCHONDRIAL"/>
    <property type="match status" value="1"/>
</dbReference>
<evidence type="ECO:0000256" key="6">
    <source>
        <dbReference type="HAMAP-Rule" id="MF_00600"/>
    </source>
</evidence>
<dbReference type="Proteomes" id="UP000315689">
    <property type="component" value="Unassembled WGS sequence"/>
</dbReference>
<dbReference type="GO" id="GO:0042026">
    <property type="term" value="P:protein refolding"/>
    <property type="evidence" value="ECO:0007669"/>
    <property type="project" value="UniProtKB-UniRule"/>
</dbReference>
<evidence type="ECO:0000256" key="3">
    <source>
        <dbReference type="ARBA" id="ARBA00022840"/>
    </source>
</evidence>
<comment type="similarity">
    <text evidence="1 6 7">Belongs to the chaperonin (HSP60) family.</text>
</comment>
<evidence type="ECO:0000313" key="11">
    <source>
        <dbReference type="Proteomes" id="UP000315689"/>
    </source>
</evidence>
<evidence type="ECO:0000256" key="1">
    <source>
        <dbReference type="ARBA" id="ARBA00006607"/>
    </source>
</evidence>
<dbReference type="InterPro" id="IPR027410">
    <property type="entry name" value="TCP-1-like_intermed_sf"/>
</dbReference>
<feature type="binding site" evidence="6">
    <location>
        <position position="414"/>
    </location>
    <ligand>
        <name>ATP</name>
        <dbReference type="ChEBI" id="CHEBI:30616"/>
    </ligand>
</feature>
<evidence type="ECO:0000256" key="5">
    <source>
        <dbReference type="ARBA" id="ARBA00023235"/>
    </source>
</evidence>
<evidence type="ECO:0000256" key="8">
    <source>
        <dbReference type="RuleBase" id="RU000419"/>
    </source>
</evidence>
<evidence type="ECO:0000256" key="9">
    <source>
        <dbReference type="SAM" id="MobiDB-lite"/>
    </source>
</evidence>
<dbReference type="AlphaFoldDB" id="A0A554LIK4"/>
<dbReference type="SUPFAM" id="SSF48592">
    <property type="entry name" value="GroEL equatorial domain-like"/>
    <property type="match status" value="1"/>
</dbReference>
<protein>
    <recommendedName>
        <fullName evidence="6">Chaperonin GroEL</fullName>
        <ecNumber evidence="6">5.6.1.7</ecNumber>
    </recommendedName>
    <alternativeName>
        <fullName evidence="6">60 kDa chaperonin</fullName>
    </alternativeName>
    <alternativeName>
        <fullName evidence="6">Chaperonin-60</fullName>
        <shortName evidence="6">Cpn60</shortName>
    </alternativeName>
</protein>
<feature type="binding site" evidence="6">
    <location>
        <position position="493"/>
    </location>
    <ligand>
        <name>ATP</name>
        <dbReference type="ChEBI" id="CHEBI:30616"/>
    </ligand>
</feature>
<organism evidence="10 11">
    <name type="scientific">Candidatus Berkelbacteria bacterium Licking1014_7</name>
    <dbReference type="NCBI Taxonomy" id="2017147"/>
    <lineage>
        <taxon>Bacteria</taxon>
        <taxon>Candidatus Berkelbacteria</taxon>
    </lineage>
</organism>
<dbReference type="InterPro" id="IPR027413">
    <property type="entry name" value="GROEL-like_equatorial_sf"/>
</dbReference>
<evidence type="ECO:0000256" key="4">
    <source>
        <dbReference type="ARBA" id="ARBA00023186"/>
    </source>
</evidence>
<dbReference type="NCBIfam" id="NF000592">
    <property type="entry name" value="PRK00013.1"/>
    <property type="match status" value="1"/>
</dbReference>
<keyword evidence="3 6" id="KW-0067">ATP-binding</keyword>
<accession>A0A554LIK4</accession>
<evidence type="ECO:0000256" key="2">
    <source>
        <dbReference type="ARBA" id="ARBA00022741"/>
    </source>
</evidence>
<dbReference type="GO" id="GO:0005737">
    <property type="term" value="C:cytoplasm"/>
    <property type="evidence" value="ECO:0007669"/>
    <property type="project" value="UniProtKB-SubCell"/>
</dbReference>
<feature type="binding site" evidence="6">
    <location>
        <begin position="86"/>
        <end position="90"/>
    </location>
    <ligand>
        <name>ATP</name>
        <dbReference type="ChEBI" id="CHEBI:30616"/>
    </ligand>
</feature>
<dbReference type="CDD" id="cd03344">
    <property type="entry name" value="GroEL"/>
    <property type="match status" value="1"/>
</dbReference>
<dbReference type="NCBIfam" id="NF009487">
    <property type="entry name" value="PRK12849.1"/>
    <property type="match status" value="1"/>
</dbReference>
<dbReference type="NCBIfam" id="TIGR02348">
    <property type="entry name" value="GroEL"/>
    <property type="match status" value="1"/>
</dbReference>
<dbReference type="SUPFAM" id="SSF52029">
    <property type="entry name" value="GroEL apical domain-like"/>
    <property type="match status" value="1"/>
</dbReference>
<dbReference type="InterPro" id="IPR002423">
    <property type="entry name" value="Cpn60/GroEL/TCP-1"/>
</dbReference>
<keyword evidence="5 6" id="KW-0413">Isomerase</keyword>
<dbReference type="PROSITE" id="PS00296">
    <property type="entry name" value="CHAPERONINS_CPN60"/>
    <property type="match status" value="1"/>
</dbReference>
<dbReference type="GO" id="GO:0051082">
    <property type="term" value="F:unfolded protein binding"/>
    <property type="evidence" value="ECO:0007669"/>
    <property type="project" value="UniProtKB-UniRule"/>
</dbReference>
<dbReference type="FunFam" id="3.50.7.10:FF:000001">
    <property type="entry name" value="60 kDa chaperonin"/>
    <property type="match status" value="1"/>
</dbReference>
<comment type="subcellular location">
    <subcellularLocation>
        <location evidence="6">Cytoplasm</location>
    </subcellularLocation>
</comment>
<proteinExistence type="inferred from homology"/>
<keyword evidence="2 6" id="KW-0547">Nucleotide-binding</keyword>
<dbReference type="Gene3D" id="3.30.260.10">
    <property type="entry name" value="TCP-1-like chaperonin intermediate domain"/>
    <property type="match status" value="1"/>
</dbReference>
<dbReference type="Gene3D" id="1.10.560.10">
    <property type="entry name" value="GroEL-like equatorial domain"/>
    <property type="match status" value="1"/>
</dbReference>
<dbReference type="InterPro" id="IPR001844">
    <property type="entry name" value="Cpn60/GroEL"/>
</dbReference>
<feature type="binding site" evidence="6">
    <location>
        <begin position="29"/>
        <end position="32"/>
    </location>
    <ligand>
        <name>ATP</name>
        <dbReference type="ChEBI" id="CHEBI:30616"/>
    </ligand>
</feature>
<name>A0A554LIK4_9BACT</name>
<reference evidence="10 11" key="1">
    <citation type="submission" date="2017-07" db="EMBL/GenBank/DDBJ databases">
        <title>Mechanisms for carbon and nitrogen cycling indicate functional differentiation within the Candidate Phyla Radiation.</title>
        <authorList>
            <person name="Danczak R.E."/>
            <person name="Johnston M.D."/>
            <person name="Kenah C."/>
            <person name="Slattery M."/>
            <person name="Wrighton K.C."/>
            <person name="Wilkins M.J."/>
        </authorList>
    </citation>
    <scope>NUCLEOTIDE SEQUENCE [LARGE SCALE GENOMIC DNA]</scope>
    <source>
        <strain evidence="10">Licking1014_7</strain>
    </source>
</reference>
<dbReference type="EC" id="5.6.1.7" evidence="6"/>
<comment type="subunit">
    <text evidence="6 8">Forms a cylinder of 14 subunits composed of two heptameric rings stacked back-to-back. Interacts with the co-chaperonin GroES.</text>
</comment>
<dbReference type="PRINTS" id="PR00298">
    <property type="entry name" value="CHAPERONIN60"/>
</dbReference>
<comment type="caution">
    <text evidence="6">Lacks conserved residue(s) required for the propagation of feature annotation.</text>
</comment>
<feature type="region of interest" description="Disordered" evidence="9">
    <location>
        <begin position="523"/>
        <end position="543"/>
    </location>
</feature>
<dbReference type="Gene3D" id="3.50.7.10">
    <property type="entry name" value="GroEL"/>
    <property type="match status" value="1"/>
</dbReference>
<dbReference type="Pfam" id="PF00118">
    <property type="entry name" value="Cpn60_TCP1"/>
    <property type="match status" value="1"/>
</dbReference>
<dbReference type="InterPro" id="IPR018370">
    <property type="entry name" value="Chaperonin_Cpn60_CS"/>
</dbReference>
<dbReference type="GO" id="GO:0016853">
    <property type="term" value="F:isomerase activity"/>
    <property type="evidence" value="ECO:0007669"/>
    <property type="project" value="UniProtKB-KW"/>
</dbReference>